<comment type="subcellular location">
    <subcellularLocation>
        <location evidence="1">Membrane</location>
        <topology evidence="1">Multi-pass membrane protein</topology>
    </subcellularLocation>
</comment>
<evidence type="ECO:0000256" key="7">
    <source>
        <dbReference type="ARBA" id="ARBA00023136"/>
    </source>
</evidence>
<dbReference type="Pfam" id="PF01490">
    <property type="entry name" value="Aa_trans"/>
    <property type="match status" value="1"/>
</dbReference>
<feature type="transmembrane region" description="Helical" evidence="9">
    <location>
        <begin position="372"/>
        <end position="394"/>
    </location>
</feature>
<evidence type="ECO:0000313" key="12">
    <source>
        <dbReference type="Proteomes" id="UP000054937"/>
    </source>
</evidence>
<feature type="domain" description="Amino acid transporter transmembrane" evidence="10">
    <location>
        <begin position="104"/>
        <end position="531"/>
    </location>
</feature>
<evidence type="ECO:0000256" key="5">
    <source>
        <dbReference type="ARBA" id="ARBA00022970"/>
    </source>
</evidence>
<protein>
    <recommendedName>
        <fullName evidence="10">Amino acid transporter transmembrane domain-containing protein</fullName>
    </recommendedName>
</protein>
<evidence type="ECO:0000313" key="11">
    <source>
        <dbReference type="EMBL" id="KRX00604.1"/>
    </source>
</evidence>
<reference evidence="11 12" key="1">
    <citation type="journal article" date="2015" name="Sci. Rep.">
        <title>Genome of the facultative scuticociliatosis pathogen Pseudocohnilembus persalinus provides insight into its virulence through horizontal gene transfer.</title>
        <authorList>
            <person name="Xiong J."/>
            <person name="Wang G."/>
            <person name="Cheng J."/>
            <person name="Tian M."/>
            <person name="Pan X."/>
            <person name="Warren A."/>
            <person name="Jiang C."/>
            <person name="Yuan D."/>
            <person name="Miao W."/>
        </authorList>
    </citation>
    <scope>NUCLEOTIDE SEQUENCE [LARGE SCALE GENOMIC DNA]</scope>
    <source>
        <strain evidence="11">36N120E</strain>
    </source>
</reference>
<evidence type="ECO:0000256" key="9">
    <source>
        <dbReference type="SAM" id="Phobius"/>
    </source>
</evidence>
<dbReference type="Proteomes" id="UP000054937">
    <property type="component" value="Unassembled WGS sequence"/>
</dbReference>
<dbReference type="OrthoDB" id="292816at2759"/>
<dbReference type="InterPro" id="IPR013057">
    <property type="entry name" value="AA_transpt_TM"/>
</dbReference>
<dbReference type="OMA" id="EKECANS"/>
<feature type="transmembrane region" description="Helical" evidence="9">
    <location>
        <begin position="176"/>
        <end position="196"/>
    </location>
</feature>
<feature type="transmembrane region" description="Helical" evidence="9">
    <location>
        <begin position="101"/>
        <end position="121"/>
    </location>
</feature>
<dbReference type="GO" id="GO:0016020">
    <property type="term" value="C:membrane"/>
    <property type="evidence" value="ECO:0007669"/>
    <property type="project" value="UniProtKB-SubCell"/>
</dbReference>
<dbReference type="PANTHER" id="PTHR22950:SF458">
    <property type="entry name" value="SODIUM-COUPLED NEUTRAL AMINO ACID TRANSPORTER 11-RELATED"/>
    <property type="match status" value="1"/>
</dbReference>
<name>A0A0V0QEG9_PSEPJ</name>
<evidence type="ECO:0000256" key="2">
    <source>
        <dbReference type="ARBA" id="ARBA00008066"/>
    </source>
</evidence>
<accession>A0A0V0QEG9</accession>
<keyword evidence="3" id="KW-0813">Transport</keyword>
<feature type="transmembrane region" description="Helical" evidence="9">
    <location>
        <begin position="481"/>
        <end position="503"/>
    </location>
</feature>
<proteinExistence type="inferred from homology"/>
<evidence type="ECO:0000259" key="10">
    <source>
        <dbReference type="Pfam" id="PF01490"/>
    </source>
</evidence>
<gene>
    <name evidence="11" type="ORF">PPERSA_12823</name>
</gene>
<keyword evidence="4 9" id="KW-0812">Transmembrane</keyword>
<keyword evidence="7 9" id="KW-0472">Membrane</keyword>
<comment type="caution">
    <text evidence="11">The sequence shown here is derived from an EMBL/GenBank/DDBJ whole genome shotgun (WGS) entry which is preliminary data.</text>
</comment>
<evidence type="ECO:0000256" key="3">
    <source>
        <dbReference type="ARBA" id="ARBA00022448"/>
    </source>
</evidence>
<feature type="region of interest" description="Disordered" evidence="8">
    <location>
        <begin position="1"/>
        <end position="37"/>
    </location>
</feature>
<evidence type="ECO:0000256" key="4">
    <source>
        <dbReference type="ARBA" id="ARBA00022692"/>
    </source>
</evidence>
<comment type="similarity">
    <text evidence="2">Belongs to the amino acid/polyamine transporter 2 family.</text>
</comment>
<keyword evidence="6 9" id="KW-1133">Transmembrane helix</keyword>
<feature type="transmembrane region" description="Helical" evidence="9">
    <location>
        <begin position="298"/>
        <end position="316"/>
    </location>
</feature>
<dbReference type="EMBL" id="LDAU01000184">
    <property type="protein sequence ID" value="KRX00604.1"/>
    <property type="molecule type" value="Genomic_DNA"/>
</dbReference>
<feature type="transmembrane region" description="Helical" evidence="9">
    <location>
        <begin position="515"/>
        <end position="540"/>
    </location>
</feature>
<keyword evidence="12" id="KW-1185">Reference proteome</keyword>
<feature type="transmembrane region" description="Helical" evidence="9">
    <location>
        <begin position="246"/>
        <end position="266"/>
    </location>
</feature>
<dbReference type="AlphaFoldDB" id="A0A0V0QEG9"/>
<evidence type="ECO:0000256" key="1">
    <source>
        <dbReference type="ARBA" id="ARBA00004141"/>
    </source>
</evidence>
<keyword evidence="5" id="KW-0029">Amino-acid transport</keyword>
<evidence type="ECO:0000256" key="8">
    <source>
        <dbReference type="SAM" id="MobiDB-lite"/>
    </source>
</evidence>
<feature type="transmembrane region" description="Helical" evidence="9">
    <location>
        <begin position="452"/>
        <end position="475"/>
    </location>
</feature>
<evidence type="ECO:0000256" key="6">
    <source>
        <dbReference type="ARBA" id="ARBA00022989"/>
    </source>
</evidence>
<organism evidence="11 12">
    <name type="scientific">Pseudocohnilembus persalinus</name>
    <name type="common">Ciliate</name>
    <dbReference type="NCBI Taxonomy" id="266149"/>
    <lineage>
        <taxon>Eukaryota</taxon>
        <taxon>Sar</taxon>
        <taxon>Alveolata</taxon>
        <taxon>Ciliophora</taxon>
        <taxon>Intramacronucleata</taxon>
        <taxon>Oligohymenophorea</taxon>
        <taxon>Scuticociliatia</taxon>
        <taxon>Philasterida</taxon>
        <taxon>Pseudocohnilembidae</taxon>
        <taxon>Pseudocohnilembus</taxon>
    </lineage>
</organism>
<dbReference type="PANTHER" id="PTHR22950">
    <property type="entry name" value="AMINO ACID TRANSPORTER"/>
    <property type="match status" value="1"/>
</dbReference>
<dbReference type="GO" id="GO:0015179">
    <property type="term" value="F:L-amino acid transmembrane transporter activity"/>
    <property type="evidence" value="ECO:0007669"/>
    <property type="project" value="TreeGrafter"/>
</dbReference>
<dbReference type="InParanoid" id="A0A0V0QEG9"/>
<feature type="transmembrane region" description="Helical" evidence="9">
    <location>
        <begin position="328"/>
        <end position="352"/>
    </location>
</feature>
<feature type="transmembrane region" description="Helical" evidence="9">
    <location>
        <begin position="216"/>
        <end position="237"/>
    </location>
</feature>
<sequence>MNSSEEREPQIGSDQYQYQEDQIKHEINNNQNKNNDEIQRSGIIRESDHVELYGGVDDNFNSNLEIPANELSGDEHDEKECANSIAISQFKVDGQKKKQNIFFGGVTVMKTIVGSGILGLPNVMGNFGIIFGTLLFTGILFLNQYTVGLLIKSKNLCGRSNFCTIGLSAVHINMKYVVNLIVITNNIGVCMVEMVIFGNTAQNLLGMIDKNLVTHWYAQFRFLTFLSSLLISPLIFVKSIDKLKHVALFAIVSIFLFSICTVVTFFDEYKLDGNQHFVDNVYWFIPSDFNFPKAMGQFPVLLLAFGFHFNLFPIYKSLDAPSDKKGKAVSFGGLFSSYVLYMVVAIMGYLAYGKNVKVDFIDTIDENHVGTFLYAVLNLSFVISTTFSFPIMFFGARNNLFSLISDLRARQRKDHFRSLQKSAIEYSKADKSQNRQSLLVSKNRNIKEETGITGIFFYILTSIVYALVVGTAIIVGNIEPIFNVIGSIDSTAICYVLPCLFYIKLTRKNNFSNIHYLASWVIMIFSSIVAVTCLTCNYLYTDDTGKQE</sequence>
<feature type="transmembrane region" description="Helical" evidence="9">
    <location>
        <begin position="127"/>
        <end position="151"/>
    </location>
</feature>